<comment type="caution">
    <text evidence="2">The sequence shown here is derived from an EMBL/GenBank/DDBJ whole genome shotgun (WGS) entry which is preliminary data.</text>
</comment>
<dbReference type="SMART" id="SM00849">
    <property type="entry name" value="Lactamase_B"/>
    <property type="match status" value="1"/>
</dbReference>
<sequence length="318" mass="34831">MTEIERIPVGGGTPEGTNSAYLLPNRGVLVDTGPPSERAWRDLRRGIEDSLGLEVLEHVVLTHWHADHAGLAHRIADRADATVHVHREDAPLIGDYADARARRLRRDERTLERWGVPESVRRTVIERDAPSPLPDAAPVNRLDDGDAVAGLEVVHTPGHTKGHVSLRIDETVLLGDLLLPTYTPNVGGSDTRLEDPLGAYLSSLERVADHERGEPGHGTSVAIDESIAEVRRHHRDRAAAAFRTIVEADAASLTPWPVARELFGEMEGVHAKFGAGEAAAHLARLAELRIVERSRDDRGRTRYRPVVDSYPSVLSLAP</sequence>
<dbReference type="AlphaFoldDB" id="L9WQ74"/>
<dbReference type="Proteomes" id="UP000011531">
    <property type="component" value="Unassembled WGS sequence"/>
</dbReference>
<dbReference type="Gene3D" id="3.60.15.10">
    <property type="entry name" value="Ribonuclease Z/Hydroxyacylglutathione hydrolase-like"/>
    <property type="match status" value="1"/>
</dbReference>
<organism evidence="2 3">
    <name type="scientific">Natronococcus jeotgali DSM 18795</name>
    <dbReference type="NCBI Taxonomy" id="1227498"/>
    <lineage>
        <taxon>Archaea</taxon>
        <taxon>Methanobacteriati</taxon>
        <taxon>Methanobacteriota</taxon>
        <taxon>Stenosarchaea group</taxon>
        <taxon>Halobacteria</taxon>
        <taxon>Halobacteriales</taxon>
        <taxon>Natrialbaceae</taxon>
        <taxon>Natronococcus</taxon>
    </lineage>
</organism>
<name>L9WQ74_9EURY</name>
<dbReference type="RefSeq" id="WP_008426956.1">
    <property type="nucleotide sequence ID" value="NZ_AOIA01000162.1"/>
</dbReference>
<dbReference type="InterPro" id="IPR036866">
    <property type="entry name" value="RibonucZ/Hydroxyglut_hydro"/>
</dbReference>
<gene>
    <name evidence="2" type="ORF">C492_20615</name>
</gene>
<dbReference type="InterPro" id="IPR050662">
    <property type="entry name" value="Sec-metab_biosynth-thioest"/>
</dbReference>
<dbReference type="STRING" id="1227498.C492_20615"/>
<keyword evidence="3" id="KW-1185">Reference proteome</keyword>
<dbReference type="OrthoDB" id="205181at2157"/>
<proteinExistence type="predicted"/>
<evidence type="ECO:0000313" key="3">
    <source>
        <dbReference type="Proteomes" id="UP000011531"/>
    </source>
</evidence>
<dbReference type="PANTHER" id="PTHR23131:SF4">
    <property type="entry name" value="METALLO-BETA-LACTAMASE SUPERFAMILY POTEIN"/>
    <property type="match status" value="1"/>
</dbReference>
<protein>
    <submittedName>
        <fullName evidence="2">Beta-lactamase</fullName>
    </submittedName>
</protein>
<dbReference type="SUPFAM" id="SSF56281">
    <property type="entry name" value="Metallo-hydrolase/oxidoreductase"/>
    <property type="match status" value="1"/>
</dbReference>
<evidence type="ECO:0000259" key="1">
    <source>
        <dbReference type="SMART" id="SM00849"/>
    </source>
</evidence>
<dbReference type="EMBL" id="AOIA01000162">
    <property type="protein sequence ID" value="ELY51522.1"/>
    <property type="molecule type" value="Genomic_DNA"/>
</dbReference>
<reference evidence="2 3" key="1">
    <citation type="journal article" date="2014" name="PLoS Genet.">
        <title>Phylogenetically driven sequencing of extremely halophilic archaea reveals strategies for static and dynamic osmo-response.</title>
        <authorList>
            <person name="Becker E.A."/>
            <person name="Seitzer P.M."/>
            <person name="Tritt A."/>
            <person name="Larsen D."/>
            <person name="Krusor M."/>
            <person name="Yao A.I."/>
            <person name="Wu D."/>
            <person name="Madern D."/>
            <person name="Eisen J.A."/>
            <person name="Darling A.E."/>
            <person name="Facciotti M.T."/>
        </authorList>
    </citation>
    <scope>NUCLEOTIDE SEQUENCE [LARGE SCALE GENOMIC DNA]</scope>
    <source>
        <strain evidence="2 3">DSM 18795</strain>
    </source>
</reference>
<dbReference type="PANTHER" id="PTHR23131">
    <property type="entry name" value="ENDORIBONUCLEASE LACTB2"/>
    <property type="match status" value="1"/>
</dbReference>
<dbReference type="InterPro" id="IPR001279">
    <property type="entry name" value="Metallo-B-lactamas"/>
</dbReference>
<dbReference type="PATRIC" id="fig|1227498.3.peg.4079"/>
<feature type="domain" description="Metallo-beta-lactamase" evidence="1">
    <location>
        <begin position="17"/>
        <end position="217"/>
    </location>
</feature>
<dbReference type="Pfam" id="PF00753">
    <property type="entry name" value="Lactamase_B"/>
    <property type="match status" value="1"/>
</dbReference>
<evidence type="ECO:0000313" key="2">
    <source>
        <dbReference type="EMBL" id="ELY51522.1"/>
    </source>
</evidence>
<accession>L9WQ74</accession>